<dbReference type="InterPro" id="IPR057258">
    <property type="entry name" value="Ribosomal_uS3"/>
</dbReference>
<dbReference type="PANTHER" id="PTHR11760">
    <property type="entry name" value="30S/40S RIBOSOMAL PROTEIN S3"/>
    <property type="match status" value="1"/>
</dbReference>
<keyword evidence="5 11" id="KW-0694">RNA-binding</keyword>
<organism evidence="16 17">
    <name type="scientific">Cercospora beticola</name>
    <name type="common">Sugarbeet leaf spot fungus</name>
    <dbReference type="NCBI Taxonomy" id="122368"/>
    <lineage>
        <taxon>Eukaryota</taxon>
        <taxon>Fungi</taxon>
        <taxon>Dikarya</taxon>
        <taxon>Ascomycota</taxon>
        <taxon>Pezizomycotina</taxon>
        <taxon>Dothideomycetes</taxon>
        <taxon>Dothideomycetidae</taxon>
        <taxon>Mycosphaerellales</taxon>
        <taxon>Mycosphaerellaceae</taxon>
        <taxon>Cercospora</taxon>
    </lineage>
</organism>
<dbReference type="SUPFAM" id="SSF54821">
    <property type="entry name" value="Ribosomal protein S3 C-terminal domain"/>
    <property type="match status" value="1"/>
</dbReference>
<dbReference type="Pfam" id="PF25129">
    <property type="entry name" value="Pyr4-TMTC"/>
    <property type="match status" value="1"/>
</dbReference>
<keyword evidence="8 14" id="KW-0472">Membrane</keyword>
<feature type="transmembrane region" description="Helical" evidence="14">
    <location>
        <begin position="147"/>
        <end position="169"/>
    </location>
</feature>
<gene>
    <name evidence="16" type="ORF">RHO25_000975</name>
</gene>
<evidence type="ECO:0000256" key="8">
    <source>
        <dbReference type="ARBA" id="ARBA00023136"/>
    </source>
</evidence>
<feature type="transmembrane region" description="Helical" evidence="14">
    <location>
        <begin position="181"/>
        <end position="201"/>
    </location>
</feature>
<evidence type="ECO:0000256" key="9">
    <source>
        <dbReference type="ARBA" id="ARBA00023274"/>
    </source>
</evidence>
<feature type="transmembrane region" description="Helical" evidence="14">
    <location>
        <begin position="62"/>
        <end position="79"/>
    </location>
</feature>
<comment type="similarity">
    <text evidence="2">Belongs to the paxB family.</text>
</comment>
<dbReference type="Pfam" id="PF00189">
    <property type="entry name" value="Ribosomal_S3_C"/>
    <property type="match status" value="1"/>
</dbReference>
<feature type="transmembrane region" description="Helical" evidence="14">
    <location>
        <begin position="91"/>
        <end position="110"/>
    </location>
</feature>
<dbReference type="InterPro" id="IPR015946">
    <property type="entry name" value="KH_dom-like_a/b"/>
</dbReference>
<name>A0ABZ0NA13_CERBT</name>
<evidence type="ECO:0000256" key="10">
    <source>
        <dbReference type="ARBA" id="ARBA00035408"/>
    </source>
</evidence>
<dbReference type="Gene3D" id="3.30.300.20">
    <property type="match status" value="1"/>
</dbReference>
<keyword evidence="17" id="KW-1185">Reference proteome</keyword>
<dbReference type="RefSeq" id="XP_023458562.2">
    <property type="nucleotide sequence ID" value="XM_023593583.2"/>
</dbReference>
<evidence type="ECO:0000256" key="5">
    <source>
        <dbReference type="ARBA" id="ARBA00022884"/>
    </source>
</evidence>
<dbReference type="InterPro" id="IPR005703">
    <property type="entry name" value="Ribosomal_uS3_euk/arc"/>
</dbReference>
<keyword evidence="9 12" id="KW-0687">Ribonucleoprotein</keyword>
<sequence length="594" mass="66010">MSFELAKKYTTHLIVQPSDARLQPPESYLFIQDGLIISCGVLYALCYMFYMTRTARDKTCAGAVEYLCGTMAYEIYYAFATTTTTFERLSFLVWFLLDVSFATVAVFSAYDPNRRKVVAGRLVGGVIAGLGFLHVLCQYFPDEREQVTAYWTGLLLQLPIGWGSLYLLLTKRDTKGHSLEIWVTRFLGCVTAYLTFFWRYWNVPENWPYVGSYLSIAIIAVTMIPEVIYPFVYIQVHLDEGRQKQKVKKVPIASLSAKEGNRGAGADKLRPCAWHSVGHSTKFGRTFVRARRRPSAARFSRLPQLTTQDSTEVSCSSTTMQSTTAPAQAMSGVNISKRRKFVADGVFYAELNEFFQRELAEEGYSGVEVRVTPTVTDIIIRATHTQEVLGEQGRRIRELTSLITHRFRFPPDSVSLYAAKVQSRGLSAVAQCESLRYKLLNGLAVRRACYGVLRFIMESGAKGCEVVVSGKLRAARAKSMKFTDGFMIHSGQPAKDFIDSATRHVLLRQGVLGIKVKIMRASSSPNDPSGEKAGGKGLPDSVTIIEPKEEQPILAPSSQDYGAKAAQAQAYAQQQQAEQEGAPAEDGAAQQGEY</sequence>
<feature type="region of interest" description="Disordered" evidence="13">
    <location>
        <begin position="522"/>
        <end position="594"/>
    </location>
</feature>
<feature type="compositionally biased region" description="Low complexity" evidence="13">
    <location>
        <begin position="559"/>
        <end position="594"/>
    </location>
</feature>
<dbReference type="InterPro" id="IPR001351">
    <property type="entry name" value="Ribosomal_uS3_C"/>
</dbReference>
<evidence type="ECO:0000256" key="7">
    <source>
        <dbReference type="ARBA" id="ARBA00022989"/>
    </source>
</evidence>
<feature type="transmembrane region" description="Helical" evidence="14">
    <location>
        <begin position="28"/>
        <end position="50"/>
    </location>
</feature>
<proteinExistence type="inferred from homology"/>
<dbReference type="EMBL" id="CP134184">
    <property type="protein sequence ID" value="WPA96368.1"/>
    <property type="molecule type" value="Genomic_DNA"/>
</dbReference>
<feature type="transmembrane region" description="Helical" evidence="14">
    <location>
        <begin position="122"/>
        <end position="141"/>
    </location>
</feature>
<keyword evidence="4 14" id="KW-0812">Transmembrane</keyword>
<keyword evidence="6 12" id="KW-0689">Ribosomal protein</keyword>
<dbReference type="Proteomes" id="UP001302367">
    <property type="component" value="Chromosome 1"/>
</dbReference>
<dbReference type="InterPro" id="IPR018280">
    <property type="entry name" value="Ribosomal_uS3_CS"/>
</dbReference>
<dbReference type="NCBIfam" id="TIGR01008">
    <property type="entry name" value="uS3_euk_arch"/>
    <property type="match status" value="1"/>
</dbReference>
<dbReference type="InterPro" id="IPR036419">
    <property type="entry name" value="Ribosomal_S3_C_sf"/>
</dbReference>
<evidence type="ECO:0000313" key="16">
    <source>
        <dbReference type="EMBL" id="WPA96368.1"/>
    </source>
</evidence>
<evidence type="ECO:0000313" key="17">
    <source>
        <dbReference type="Proteomes" id="UP001302367"/>
    </source>
</evidence>
<dbReference type="InterPro" id="IPR039020">
    <property type="entry name" value="PaxB-like"/>
</dbReference>
<dbReference type="InterPro" id="IPR004044">
    <property type="entry name" value="KH_dom_type_2"/>
</dbReference>
<evidence type="ECO:0000256" key="3">
    <source>
        <dbReference type="ARBA" id="ARBA00010761"/>
    </source>
</evidence>
<evidence type="ECO:0000256" key="4">
    <source>
        <dbReference type="ARBA" id="ARBA00022692"/>
    </source>
</evidence>
<feature type="domain" description="KH type-2" evidence="15">
    <location>
        <begin position="351"/>
        <end position="422"/>
    </location>
</feature>
<dbReference type="SUPFAM" id="SSF54814">
    <property type="entry name" value="Prokaryotic type KH domain (KH-domain type II)"/>
    <property type="match status" value="1"/>
</dbReference>
<accession>A0ABZ0NA13</accession>
<comment type="similarity">
    <text evidence="3 12">Belongs to the universal ribosomal protein uS3 family.</text>
</comment>
<evidence type="ECO:0000256" key="11">
    <source>
        <dbReference type="PROSITE-ProRule" id="PRU00118"/>
    </source>
</evidence>
<dbReference type="Pfam" id="PF07650">
    <property type="entry name" value="KH_2"/>
    <property type="match status" value="1"/>
</dbReference>
<dbReference type="PROSITE" id="PS00548">
    <property type="entry name" value="RIBOSOMAL_S3"/>
    <property type="match status" value="1"/>
</dbReference>
<evidence type="ECO:0000256" key="12">
    <source>
        <dbReference type="RuleBase" id="RU003624"/>
    </source>
</evidence>
<protein>
    <recommendedName>
        <fullName evidence="10">40S ribosomal protein S3</fullName>
    </recommendedName>
</protein>
<dbReference type="CDD" id="cd02413">
    <property type="entry name" value="KH-II_40S_S3"/>
    <property type="match status" value="1"/>
</dbReference>
<evidence type="ECO:0000256" key="13">
    <source>
        <dbReference type="SAM" id="MobiDB-lite"/>
    </source>
</evidence>
<dbReference type="PROSITE" id="PS50823">
    <property type="entry name" value="KH_TYPE_2"/>
    <property type="match status" value="1"/>
</dbReference>
<feature type="transmembrane region" description="Helical" evidence="14">
    <location>
        <begin position="213"/>
        <end position="236"/>
    </location>
</feature>
<dbReference type="Gene3D" id="3.30.1140.32">
    <property type="entry name" value="Ribosomal protein S3, C-terminal domain"/>
    <property type="match status" value="1"/>
</dbReference>
<evidence type="ECO:0000256" key="2">
    <source>
        <dbReference type="ARBA" id="ARBA00006757"/>
    </source>
</evidence>
<evidence type="ECO:0000256" key="1">
    <source>
        <dbReference type="ARBA" id="ARBA00004141"/>
    </source>
</evidence>
<evidence type="ECO:0000256" key="6">
    <source>
        <dbReference type="ARBA" id="ARBA00022980"/>
    </source>
</evidence>
<evidence type="ECO:0000259" key="15">
    <source>
        <dbReference type="PROSITE" id="PS50823"/>
    </source>
</evidence>
<dbReference type="NCBIfam" id="NF003219">
    <property type="entry name" value="PRK04191.1"/>
    <property type="match status" value="1"/>
</dbReference>
<dbReference type="InterPro" id="IPR009019">
    <property type="entry name" value="KH_sf_prok-type"/>
</dbReference>
<evidence type="ECO:0000256" key="14">
    <source>
        <dbReference type="SAM" id="Phobius"/>
    </source>
</evidence>
<comment type="subcellular location">
    <subcellularLocation>
        <location evidence="1">Membrane</location>
        <topology evidence="1">Multi-pass membrane protein</topology>
    </subcellularLocation>
</comment>
<keyword evidence="7 14" id="KW-1133">Transmembrane helix</keyword>
<reference evidence="16 17" key="1">
    <citation type="submission" date="2023-09" db="EMBL/GenBank/DDBJ databases">
        <title>Complete-Gapless Cercospora beticola genome.</title>
        <authorList>
            <person name="Wyatt N.A."/>
            <person name="Spanner R.E."/>
            <person name="Bolton M.D."/>
        </authorList>
    </citation>
    <scope>NUCLEOTIDE SEQUENCE [LARGE SCALE GENOMIC DNA]</scope>
    <source>
        <strain evidence="16">Cb09-40</strain>
    </source>
</reference>
<dbReference type="GeneID" id="35424753"/>
<dbReference type="PANTHER" id="PTHR11760:SF32">
    <property type="entry name" value="SMALL RIBOSOMAL SUBUNIT PROTEIN US3"/>
    <property type="match status" value="1"/>
</dbReference>